<evidence type="ECO:0000256" key="6">
    <source>
        <dbReference type="ARBA" id="ARBA00015850"/>
    </source>
</evidence>
<feature type="transmembrane region" description="Helical" evidence="19">
    <location>
        <begin position="137"/>
        <end position="156"/>
    </location>
</feature>
<comment type="catalytic activity">
    <reaction evidence="18 19">
        <text>alpha-ribazole 5'-phosphate + adenosylcob(III)inamide-GDP = adenosylcob(III)alamin 5'-phosphate + GMP + H(+)</text>
        <dbReference type="Rhea" id="RHEA:23560"/>
        <dbReference type="ChEBI" id="CHEBI:15378"/>
        <dbReference type="ChEBI" id="CHEBI:57918"/>
        <dbReference type="ChEBI" id="CHEBI:58115"/>
        <dbReference type="ChEBI" id="CHEBI:60487"/>
        <dbReference type="ChEBI" id="CHEBI:60493"/>
        <dbReference type="EC" id="2.7.8.26"/>
    </reaction>
</comment>
<dbReference type="GO" id="GO:0005886">
    <property type="term" value="C:plasma membrane"/>
    <property type="evidence" value="ECO:0007669"/>
    <property type="project" value="UniProtKB-SubCell"/>
</dbReference>
<evidence type="ECO:0000256" key="17">
    <source>
        <dbReference type="ARBA" id="ARBA00048623"/>
    </source>
</evidence>
<evidence type="ECO:0000256" key="15">
    <source>
        <dbReference type="ARBA" id="ARBA00032605"/>
    </source>
</evidence>
<keyword evidence="12 19" id="KW-1133">Transmembrane helix</keyword>
<evidence type="ECO:0000256" key="7">
    <source>
        <dbReference type="ARBA" id="ARBA00022475"/>
    </source>
</evidence>
<organism evidence="20 21">
    <name type="scientific">Tsukamurella tyrosinosolvens</name>
    <dbReference type="NCBI Taxonomy" id="57704"/>
    <lineage>
        <taxon>Bacteria</taxon>
        <taxon>Bacillati</taxon>
        <taxon>Actinomycetota</taxon>
        <taxon>Actinomycetes</taxon>
        <taxon>Mycobacteriales</taxon>
        <taxon>Tsukamurellaceae</taxon>
        <taxon>Tsukamurella</taxon>
    </lineage>
</organism>
<evidence type="ECO:0000256" key="13">
    <source>
        <dbReference type="ARBA" id="ARBA00023136"/>
    </source>
</evidence>
<evidence type="ECO:0000256" key="1">
    <source>
        <dbReference type="ARBA" id="ARBA00001946"/>
    </source>
</evidence>
<evidence type="ECO:0000256" key="16">
    <source>
        <dbReference type="ARBA" id="ARBA00032853"/>
    </source>
</evidence>
<evidence type="ECO:0000256" key="5">
    <source>
        <dbReference type="ARBA" id="ARBA00013200"/>
    </source>
</evidence>
<keyword evidence="13 19" id="KW-0472">Membrane</keyword>
<evidence type="ECO:0000256" key="8">
    <source>
        <dbReference type="ARBA" id="ARBA00022573"/>
    </source>
</evidence>
<keyword evidence="21" id="KW-1185">Reference proteome</keyword>
<dbReference type="GO" id="GO:0008818">
    <property type="term" value="F:cobalamin 5'-phosphate synthase activity"/>
    <property type="evidence" value="ECO:0007669"/>
    <property type="project" value="UniProtKB-UniRule"/>
</dbReference>
<dbReference type="RefSeq" id="WP_114515767.1">
    <property type="nucleotide sequence ID" value="NZ_FNSA01000003.1"/>
</dbReference>
<protein>
    <recommendedName>
        <fullName evidence="6 19">Adenosylcobinamide-GDP ribazoletransferase</fullName>
        <ecNumber evidence="5 19">2.7.8.26</ecNumber>
    </recommendedName>
    <alternativeName>
        <fullName evidence="16 19">Cobalamin synthase</fullName>
    </alternativeName>
    <alternativeName>
        <fullName evidence="15 19">Cobalamin-5'-phosphate synthase</fullName>
    </alternativeName>
</protein>
<dbReference type="STRING" id="57704.SAMN04489793_3870"/>
<dbReference type="InterPro" id="IPR003805">
    <property type="entry name" value="CobS"/>
</dbReference>
<sequence length="251" mass="24866">MRHLAATVAWMTVLPVPGSLQPSPVTRADGARIIARVPLAGAIVGAVVVAVAWAAHAAALPTVLVGALAAAAAALLTRGMHLDGFADCVDGLGSYGPPERAREIMRQGTVGPFGAAALALLLIAESAAMGALADREAWLAIGVAVGAARVAAVLGCRRGWSPSNPDGFGALTAGTQGLATQGFWAVAALAAAVPAVPGRPWQGPLAVAVGLLVAALAMRHCVRRFGGMSGDVLGFGIELAAVVALIGLCAA</sequence>
<comment type="similarity">
    <text evidence="4 19">Belongs to the CobS family.</text>
</comment>
<feature type="transmembrane region" description="Helical" evidence="19">
    <location>
        <begin position="201"/>
        <end position="218"/>
    </location>
</feature>
<evidence type="ECO:0000256" key="4">
    <source>
        <dbReference type="ARBA" id="ARBA00010561"/>
    </source>
</evidence>
<dbReference type="OrthoDB" id="9794223at2"/>
<feature type="transmembrane region" description="Helical" evidence="19">
    <location>
        <begin position="110"/>
        <end position="131"/>
    </location>
</feature>
<reference evidence="21" key="1">
    <citation type="submission" date="2016-10" db="EMBL/GenBank/DDBJ databases">
        <authorList>
            <person name="Varghese N."/>
            <person name="Submissions S."/>
        </authorList>
    </citation>
    <scope>NUCLEOTIDE SEQUENCE [LARGE SCALE GENOMIC DNA]</scope>
    <source>
        <strain evidence="21">DSM 44234</strain>
    </source>
</reference>
<evidence type="ECO:0000256" key="3">
    <source>
        <dbReference type="ARBA" id="ARBA00004663"/>
    </source>
</evidence>
<keyword evidence="7 19" id="KW-1003">Cell membrane</keyword>
<dbReference type="GO" id="GO:0009236">
    <property type="term" value="P:cobalamin biosynthetic process"/>
    <property type="evidence" value="ECO:0007669"/>
    <property type="project" value="UniProtKB-UniRule"/>
</dbReference>
<dbReference type="Proteomes" id="UP000182241">
    <property type="component" value="Unassembled WGS sequence"/>
</dbReference>
<feature type="transmembrane region" description="Helical" evidence="19">
    <location>
        <begin position="43"/>
        <end position="76"/>
    </location>
</feature>
<evidence type="ECO:0000256" key="18">
    <source>
        <dbReference type="ARBA" id="ARBA00049504"/>
    </source>
</evidence>
<evidence type="ECO:0000313" key="21">
    <source>
        <dbReference type="Proteomes" id="UP000182241"/>
    </source>
</evidence>
<dbReference type="GO" id="GO:0051073">
    <property type="term" value="F:adenosylcobinamide-GDP ribazoletransferase activity"/>
    <property type="evidence" value="ECO:0007669"/>
    <property type="project" value="UniProtKB-UniRule"/>
</dbReference>
<evidence type="ECO:0000256" key="14">
    <source>
        <dbReference type="ARBA" id="ARBA00025228"/>
    </source>
</evidence>
<evidence type="ECO:0000256" key="12">
    <source>
        <dbReference type="ARBA" id="ARBA00022989"/>
    </source>
</evidence>
<feature type="transmembrane region" description="Helical" evidence="19">
    <location>
        <begin position="230"/>
        <end position="248"/>
    </location>
</feature>
<keyword evidence="10 19" id="KW-0812">Transmembrane</keyword>
<keyword evidence="11 19" id="KW-0460">Magnesium</keyword>
<dbReference type="AlphaFoldDB" id="A0A1H4XLN7"/>
<feature type="transmembrane region" description="Helical" evidence="19">
    <location>
        <begin position="168"/>
        <end position="195"/>
    </location>
</feature>
<comment type="pathway">
    <text evidence="3 19">Cofactor biosynthesis; adenosylcobalamin biosynthesis; adenosylcobalamin from cob(II)yrinate a,c-diamide: step 7/7.</text>
</comment>
<evidence type="ECO:0000256" key="10">
    <source>
        <dbReference type="ARBA" id="ARBA00022692"/>
    </source>
</evidence>
<dbReference type="HAMAP" id="MF_00719">
    <property type="entry name" value="CobS"/>
    <property type="match status" value="1"/>
</dbReference>
<evidence type="ECO:0000313" key="20">
    <source>
        <dbReference type="EMBL" id="SED06536.1"/>
    </source>
</evidence>
<evidence type="ECO:0000256" key="11">
    <source>
        <dbReference type="ARBA" id="ARBA00022842"/>
    </source>
</evidence>
<gene>
    <name evidence="19" type="primary">cobS</name>
    <name evidence="20" type="ORF">SAMN04489793_3870</name>
</gene>
<comment type="catalytic activity">
    <reaction evidence="17 19">
        <text>alpha-ribazole + adenosylcob(III)inamide-GDP = adenosylcob(III)alamin + GMP + H(+)</text>
        <dbReference type="Rhea" id="RHEA:16049"/>
        <dbReference type="ChEBI" id="CHEBI:10329"/>
        <dbReference type="ChEBI" id="CHEBI:15378"/>
        <dbReference type="ChEBI" id="CHEBI:18408"/>
        <dbReference type="ChEBI" id="CHEBI:58115"/>
        <dbReference type="ChEBI" id="CHEBI:60487"/>
        <dbReference type="EC" id="2.7.8.26"/>
    </reaction>
</comment>
<evidence type="ECO:0000256" key="9">
    <source>
        <dbReference type="ARBA" id="ARBA00022679"/>
    </source>
</evidence>
<comment type="function">
    <text evidence="14 19">Joins adenosylcobinamide-GDP and alpha-ribazole to generate adenosylcobalamin (Ado-cobalamin). Also synthesizes adenosylcobalamin 5'-phosphate from adenosylcobinamide-GDP and alpha-ribazole 5'-phosphate.</text>
</comment>
<dbReference type="PANTHER" id="PTHR34148">
    <property type="entry name" value="ADENOSYLCOBINAMIDE-GDP RIBAZOLETRANSFERASE"/>
    <property type="match status" value="1"/>
</dbReference>
<keyword evidence="9 19" id="KW-0808">Transferase</keyword>
<proteinExistence type="inferred from homology"/>
<accession>A0A1H4XLN7</accession>
<evidence type="ECO:0000256" key="19">
    <source>
        <dbReference type="HAMAP-Rule" id="MF_00719"/>
    </source>
</evidence>
<evidence type="ECO:0000256" key="2">
    <source>
        <dbReference type="ARBA" id="ARBA00004651"/>
    </source>
</evidence>
<name>A0A1H4XLN7_TSUTY</name>
<dbReference type="EC" id="2.7.8.26" evidence="5 19"/>
<dbReference type="Pfam" id="PF02654">
    <property type="entry name" value="CobS"/>
    <property type="match status" value="1"/>
</dbReference>
<keyword evidence="8 19" id="KW-0169">Cobalamin biosynthesis</keyword>
<comment type="cofactor">
    <cofactor evidence="1 19">
        <name>Mg(2+)</name>
        <dbReference type="ChEBI" id="CHEBI:18420"/>
    </cofactor>
</comment>
<dbReference type="PANTHER" id="PTHR34148:SF1">
    <property type="entry name" value="ADENOSYLCOBINAMIDE-GDP RIBAZOLETRANSFERASE"/>
    <property type="match status" value="1"/>
</dbReference>
<comment type="subcellular location">
    <subcellularLocation>
        <location evidence="2 19">Cell membrane</location>
        <topology evidence="2 19">Multi-pass membrane protein</topology>
    </subcellularLocation>
</comment>
<dbReference type="UniPathway" id="UPA00148">
    <property type="reaction ID" value="UER00238"/>
</dbReference>
<dbReference type="EMBL" id="FNSA01000003">
    <property type="protein sequence ID" value="SED06536.1"/>
    <property type="molecule type" value="Genomic_DNA"/>
</dbReference>